<gene>
    <name evidence="1" type="ORF">METZ01_LOCUS35874</name>
</gene>
<sequence>MLILFTGVCIFTSACVTLGKDFPVSRVVEIKIAKTSKNEIRKMFGPPWLSGFKDGELSWTYSKYDYSLFGERKAKVLVVQFGKNRLVTTFTFNTTEHNE</sequence>
<protein>
    <recommendedName>
        <fullName evidence="2">Lipoprotein SmpA/OmlA domain-containing protein</fullName>
    </recommendedName>
</protein>
<dbReference type="AlphaFoldDB" id="A0A381QV46"/>
<evidence type="ECO:0000313" key="1">
    <source>
        <dbReference type="EMBL" id="SUZ83020.1"/>
    </source>
</evidence>
<reference evidence="1" key="1">
    <citation type="submission" date="2018-05" db="EMBL/GenBank/DDBJ databases">
        <authorList>
            <person name="Lanie J.A."/>
            <person name="Ng W.-L."/>
            <person name="Kazmierczak K.M."/>
            <person name="Andrzejewski T.M."/>
            <person name="Davidsen T.M."/>
            <person name="Wayne K.J."/>
            <person name="Tettelin H."/>
            <person name="Glass J.I."/>
            <person name="Rusch D."/>
            <person name="Podicherti R."/>
            <person name="Tsui H.-C.T."/>
            <person name="Winkler M.E."/>
        </authorList>
    </citation>
    <scope>NUCLEOTIDE SEQUENCE</scope>
</reference>
<proteinExistence type="predicted"/>
<dbReference type="EMBL" id="UINC01001532">
    <property type="protein sequence ID" value="SUZ83020.1"/>
    <property type="molecule type" value="Genomic_DNA"/>
</dbReference>
<name>A0A381QV46_9ZZZZ</name>
<accession>A0A381QV46</accession>
<organism evidence="1">
    <name type="scientific">marine metagenome</name>
    <dbReference type="NCBI Taxonomy" id="408172"/>
    <lineage>
        <taxon>unclassified sequences</taxon>
        <taxon>metagenomes</taxon>
        <taxon>ecological metagenomes</taxon>
    </lineage>
</organism>
<evidence type="ECO:0008006" key="2">
    <source>
        <dbReference type="Google" id="ProtNLM"/>
    </source>
</evidence>